<protein>
    <submittedName>
        <fullName evidence="1">Uncharacterized protein</fullName>
    </submittedName>
</protein>
<dbReference type="AlphaFoldDB" id="A0A8H9ISB7"/>
<keyword evidence="2" id="KW-1185">Reference proteome</keyword>
<accession>A0A8H9ISB7</accession>
<comment type="caution">
    <text evidence="1">The sequence shown here is derived from an EMBL/GenBank/DDBJ whole genome shotgun (WGS) entry which is preliminary data.</text>
</comment>
<evidence type="ECO:0000313" key="1">
    <source>
        <dbReference type="EMBL" id="GHF53898.1"/>
    </source>
</evidence>
<sequence length="63" mass="6441">MRPELVSGLLLANTGAHMRGDVDSILGTIATAWGPGLHAAVLDRSFAEPVPPAFRQAASGTAT</sequence>
<reference evidence="1" key="1">
    <citation type="journal article" date="2014" name="Int. J. Syst. Evol. Microbiol.">
        <title>Complete genome sequence of Corynebacterium casei LMG S-19264T (=DSM 44701T), isolated from a smear-ripened cheese.</title>
        <authorList>
            <consortium name="US DOE Joint Genome Institute (JGI-PGF)"/>
            <person name="Walter F."/>
            <person name="Albersmeier A."/>
            <person name="Kalinowski J."/>
            <person name="Ruckert C."/>
        </authorList>
    </citation>
    <scope>NUCLEOTIDE SEQUENCE</scope>
    <source>
        <strain evidence="1">CGMCC 4.7679</strain>
    </source>
</reference>
<dbReference type="RefSeq" id="WP_145935292.1">
    <property type="nucleotide sequence ID" value="NZ_BNAV01000003.1"/>
</dbReference>
<reference evidence="1" key="2">
    <citation type="submission" date="2020-09" db="EMBL/GenBank/DDBJ databases">
        <authorList>
            <person name="Sun Q."/>
            <person name="Zhou Y."/>
        </authorList>
    </citation>
    <scope>NUCLEOTIDE SEQUENCE</scope>
    <source>
        <strain evidence="1">CGMCC 4.7679</strain>
    </source>
</reference>
<gene>
    <name evidence="1" type="ORF">GCM10017566_29220</name>
</gene>
<organism evidence="1 2">
    <name type="scientific">Amycolatopsis bartoniae</name>
    <dbReference type="NCBI Taxonomy" id="941986"/>
    <lineage>
        <taxon>Bacteria</taxon>
        <taxon>Bacillati</taxon>
        <taxon>Actinomycetota</taxon>
        <taxon>Actinomycetes</taxon>
        <taxon>Pseudonocardiales</taxon>
        <taxon>Pseudonocardiaceae</taxon>
        <taxon>Amycolatopsis</taxon>
    </lineage>
</organism>
<dbReference type="Proteomes" id="UP000658656">
    <property type="component" value="Unassembled WGS sequence"/>
</dbReference>
<dbReference type="OrthoDB" id="3193334at2"/>
<dbReference type="EMBL" id="BNAV01000003">
    <property type="protein sequence ID" value="GHF53898.1"/>
    <property type="molecule type" value="Genomic_DNA"/>
</dbReference>
<name>A0A8H9ISB7_9PSEU</name>
<proteinExistence type="predicted"/>
<evidence type="ECO:0000313" key="2">
    <source>
        <dbReference type="Proteomes" id="UP000658656"/>
    </source>
</evidence>